<organism evidence="1 2">
    <name type="scientific">Portunus trituberculatus</name>
    <name type="common">Swimming crab</name>
    <name type="synonym">Neptunus trituberculatus</name>
    <dbReference type="NCBI Taxonomy" id="210409"/>
    <lineage>
        <taxon>Eukaryota</taxon>
        <taxon>Metazoa</taxon>
        <taxon>Ecdysozoa</taxon>
        <taxon>Arthropoda</taxon>
        <taxon>Crustacea</taxon>
        <taxon>Multicrustacea</taxon>
        <taxon>Malacostraca</taxon>
        <taxon>Eumalacostraca</taxon>
        <taxon>Eucarida</taxon>
        <taxon>Decapoda</taxon>
        <taxon>Pleocyemata</taxon>
        <taxon>Brachyura</taxon>
        <taxon>Eubrachyura</taxon>
        <taxon>Portunoidea</taxon>
        <taxon>Portunidae</taxon>
        <taxon>Portuninae</taxon>
        <taxon>Portunus</taxon>
    </lineage>
</organism>
<dbReference type="EMBL" id="VSRR010001014">
    <property type="protein sequence ID" value="MPC21766.1"/>
    <property type="molecule type" value="Genomic_DNA"/>
</dbReference>
<evidence type="ECO:0000313" key="1">
    <source>
        <dbReference type="EMBL" id="MPC21766.1"/>
    </source>
</evidence>
<sequence>MFSLAPYGIHNGSLSPSPAPGGLHASPQRPLCSPVYHAAMSARWCFIPLTAETSCSNPSSVGDDLDLSSFTLQPQPILEQVRAISEELRPCDVGTRASMVRCTYIVLYGVTRSSKPCA</sequence>
<proteinExistence type="predicted"/>
<gene>
    <name evidence="1" type="ORF">E2C01_014760</name>
</gene>
<evidence type="ECO:0000313" key="2">
    <source>
        <dbReference type="Proteomes" id="UP000324222"/>
    </source>
</evidence>
<accession>A0A5B7DLB7</accession>
<reference evidence="1 2" key="1">
    <citation type="submission" date="2019-05" db="EMBL/GenBank/DDBJ databases">
        <title>Another draft genome of Portunus trituberculatus and its Hox gene families provides insights of decapod evolution.</title>
        <authorList>
            <person name="Jeong J.-H."/>
            <person name="Song I."/>
            <person name="Kim S."/>
            <person name="Choi T."/>
            <person name="Kim D."/>
            <person name="Ryu S."/>
            <person name="Kim W."/>
        </authorList>
    </citation>
    <scope>NUCLEOTIDE SEQUENCE [LARGE SCALE GENOMIC DNA]</scope>
    <source>
        <tissue evidence="1">Muscle</tissue>
    </source>
</reference>
<dbReference type="Proteomes" id="UP000324222">
    <property type="component" value="Unassembled WGS sequence"/>
</dbReference>
<keyword evidence="2" id="KW-1185">Reference proteome</keyword>
<name>A0A5B7DLB7_PORTR</name>
<comment type="caution">
    <text evidence="1">The sequence shown here is derived from an EMBL/GenBank/DDBJ whole genome shotgun (WGS) entry which is preliminary data.</text>
</comment>
<protein>
    <submittedName>
        <fullName evidence="1">Uncharacterized protein</fullName>
    </submittedName>
</protein>
<dbReference type="AlphaFoldDB" id="A0A5B7DLB7"/>